<dbReference type="PANTHER" id="PTHR30508">
    <property type="entry name" value="FES CLUSTER ASSEMBLY PROTEIN SUF"/>
    <property type="match status" value="1"/>
</dbReference>
<dbReference type="EMBL" id="CP002444">
    <property type="protein sequence ID" value="ADU96418.1"/>
    <property type="molecule type" value="Genomic_DNA"/>
</dbReference>
<protein>
    <submittedName>
        <fullName evidence="2">SufBD protein</fullName>
    </submittedName>
</protein>
<dbReference type="InterPro" id="IPR000825">
    <property type="entry name" value="SUF_FeS_clus_asmbl_SufBD_core"/>
</dbReference>
<name>E8T580_THEA1</name>
<feature type="domain" description="SUF system FeS cluster assembly SufBD core" evidence="1">
    <location>
        <begin position="87"/>
        <end position="313"/>
    </location>
</feature>
<dbReference type="HOGENOM" id="CLU_894122_0_0_0"/>
<keyword evidence="3" id="KW-1185">Reference proteome</keyword>
<dbReference type="KEGG" id="tam:Theam_0446"/>
<accession>E8T580</accession>
<dbReference type="eggNOG" id="COG0719">
    <property type="taxonomic scope" value="Bacteria"/>
</dbReference>
<dbReference type="InterPro" id="IPR037284">
    <property type="entry name" value="SUF_FeS_clus_asmbl_SufBD_sf"/>
</dbReference>
<dbReference type="InterPro" id="IPR055346">
    <property type="entry name" value="Fe-S_cluster_assembly_SufBD"/>
</dbReference>
<evidence type="ECO:0000313" key="2">
    <source>
        <dbReference type="EMBL" id="ADU96418.1"/>
    </source>
</evidence>
<dbReference type="SUPFAM" id="SSF101960">
    <property type="entry name" value="Stabilizer of iron transporter SufD"/>
    <property type="match status" value="1"/>
</dbReference>
<evidence type="ECO:0000313" key="3">
    <source>
        <dbReference type="Proteomes" id="UP000006362"/>
    </source>
</evidence>
<evidence type="ECO:0000259" key="1">
    <source>
        <dbReference type="Pfam" id="PF01458"/>
    </source>
</evidence>
<dbReference type="PANTHER" id="PTHR30508:SF6">
    <property type="entry name" value="UPF0051 PROTEIN MJ0034"/>
    <property type="match status" value="1"/>
</dbReference>
<dbReference type="AlphaFoldDB" id="E8T580"/>
<dbReference type="OrthoDB" id="9782689at2"/>
<sequence length="316" mass="35222">MATETKKLLDTISRKFIQIGLPRELFEKNRFNLLVDRNKVVVRYPAPGVRSEVVETPTGVKTKVYVEPGTKLEEPVTLCFGAAETTEVQTTEGEIVVGEGADVKFQVYGAMAEGIKLKHKNKLKVRVEKNARFEFLDLHYNGEETFVELETETEAYVGENAYFRSVFKQTRGRAGRVRIVLRAKVDKKGVAVFETKMIGKKDDEIYVEDVIHLEGEESRGISKSRIIAVDQTKATFVGETYGNGPKCRGHIDCSEIIRGKDVTVKAVPVVVVNDETAKVTHEAAIGSIDKKQLETLMARGLSEDEAVDVIVQGMLR</sequence>
<dbReference type="Proteomes" id="UP000006362">
    <property type="component" value="Chromosome"/>
</dbReference>
<gene>
    <name evidence="2" type="ordered locus">Theam_0446</name>
</gene>
<dbReference type="GO" id="GO:0016226">
    <property type="term" value="P:iron-sulfur cluster assembly"/>
    <property type="evidence" value="ECO:0007669"/>
    <property type="project" value="InterPro"/>
</dbReference>
<organism evidence="2 3">
    <name type="scientific">Thermovibrio ammonificans (strain DSM 15698 / JCM 12110 / HB-1)</name>
    <dbReference type="NCBI Taxonomy" id="648996"/>
    <lineage>
        <taxon>Bacteria</taxon>
        <taxon>Pseudomonadati</taxon>
        <taxon>Aquificota</taxon>
        <taxon>Aquificia</taxon>
        <taxon>Desulfurobacteriales</taxon>
        <taxon>Desulfurobacteriaceae</taxon>
        <taxon>Thermovibrio</taxon>
    </lineage>
</organism>
<proteinExistence type="predicted"/>
<dbReference type="Pfam" id="PF01458">
    <property type="entry name" value="SUFBD_core"/>
    <property type="match status" value="1"/>
</dbReference>
<dbReference type="RefSeq" id="WP_013537204.1">
    <property type="nucleotide sequence ID" value="NC_014926.1"/>
</dbReference>
<dbReference type="STRING" id="648996.Theam_0446"/>
<reference evidence="2" key="1">
    <citation type="submission" date="2011-01" db="EMBL/GenBank/DDBJ databases">
        <title>Complete sequence of chromosome of Thermovibrio ammonificans HB-1.</title>
        <authorList>
            <consortium name="US DOE Joint Genome Institute"/>
            <person name="Lucas S."/>
            <person name="Copeland A."/>
            <person name="Lapidus A."/>
            <person name="Cheng J.-F."/>
            <person name="Goodwin L."/>
            <person name="Pitluck S."/>
            <person name="Davenport K."/>
            <person name="Detter J.C."/>
            <person name="Han C."/>
            <person name="Tapia R."/>
            <person name="Land M."/>
            <person name="Hauser L."/>
            <person name="Kyrpides N."/>
            <person name="Ivanova N."/>
            <person name="Ovchinnikova G."/>
            <person name="Vetriani C."/>
            <person name="Woyke T."/>
        </authorList>
    </citation>
    <scope>NUCLEOTIDE SEQUENCE [LARGE SCALE GENOMIC DNA]</scope>
    <source>
        <strain evidence="2">HB-1</strain>
    </source>
</reference>